<reference evidence="2" key="1">
    <citation type="submission" date="2020-05" db="EMBL/GenBank/DDBJ databases">
        <title>Phylogenomic resolution of chytrid fungi.</title>
        <authorList>
            <person name="Stajich J.E."/>
            <person name="Amses K."/>
            <person name="Simmons R."/>
            <person name="Seto K."/>
            <person name="Myers J."/>
            <person name="Bonds A."/>
            <person name="Quandt C.A."/>
            <person name="Barry K."/>
            <person name="Liu P."/>
            <person name="Grigoriev I."/>
            <person name="Longcore J.E."/>
            <person name="James T.Y."/>
        </authorList>
    </citation>
    <scope>NUCLEOTIDE SEQUENCE</scope>
    <source>
        <strain evidence="2">JEL0318</strain>
    </source>
</reference>
<evidence type="ECO:0000313" key="2">
    <source>
        <dbReference type="EMBL" id="KAJ3050713.1"/>
    </source>
</evidence>
<dbReference type="AlphaFoldDB" id="A0AAD5SAI9"/>
<dbReference type="InterPro" id="IPR036188">
    <property type="entry name" value="FAD/NAD-bd_sf"/>
</dbReference>
<organism evidence="2 3">
    <name type="scientific">Rhizophlyctis rosea</name>
    <dbReference type="NCBI Taxonomy" id="64517"/>
    <lineage>
        <taxon>Eukaryota</taxon>
        <taxon>Fungi</taxon>
        <taxon>Fungi incertae sedis</taxon>
        <taxon>Chytridiomycota</taxon>
        <taxon>Chytridiomycota incertae sedis</taxon>
        <taxon>Chytridiomycetes</taxon>
        <taxon>Rhizophlyctidales</taxon>
        <taxon>Rhizophlyctidaceae</taxon>
        <taxon>Rhizophlyctis</taxon>
    </lineage>
</organism>
<evidence type="ECO:0000313" key="3">
    <source>
        <dbReference type="Proteomes" id="UP001212841"/>
    </source>
</evidence>
<dbReference type="EMBL" id="JADGJD010000481">
    <property type="protein sequence ID" value="KAJ3050713.1"/>
    <property type="molecule type" value="Genomic_DNA"/>
</dbReference>
<comment type="caution">
    <text evidence="2">The sequence shown here is derived from an EMBL/GenBank/DDBJ whole genome shotgun (WGS) entry which is preliminary data.</text>
</comment>
<feature type="compositionally biased region" description="Polar residues" evidence="1">
    <location>
        <begin position="21"/>
        <end position="33"/>
    </location>
</feature>
<dbReference type="Proteomes" id="UP001212841">
    <property type="component" value="Unassembled WGS sequence"/>
</dbReference>
<feature type="region of interest" description="Disordered" evidence="1">
    <location>
        <begin position="1"/>
        <end position="38"/>
    </location>
</feature>
<evidence type="ECO:0000256" key="1">
    <source>
        <dbReference type="SAM" id="MobiDB-lite"/>
    </source>
</evidence>
<dbReference type="Gene3D" id="3.50.50.60">
    <property type="entry name" value="FAD/NAD(P)-binding domain"/>
    <property type="match status" value="1"/>
</dbReference>
<keyword evidence="3" id="KW-1185">Reference proteome</keyword>
<proteinExistence type="predicted"/>
<gene>
    <name evidence="2" type="ORF">HK097_008303</name>
</gene>
<accession>A0AAD5SAI9</accession>
<sequence length="169" mass="18988">MDRFREGMGQKSPDQTKFPLTLQQSEPKTSSSRPDPKLIPNIEIDEEQIISSTGAASLKHAPKKTVIMRRTKFKLGTKVVSAKKNGNGKVDVVVEPAKGGKQEIVSIPSYSHHTIEWRKRIIPSAVGSRHRPCPLTQDLGLKEVGVEVDDRGRVVRDEELKTNIVWRDW</sequence>
<name>A0AAD5SAI9_9FUNG</name>
<protein>
    <submittedName>
        <fullName evidence="2">Uncharacterized protein</fullName>
    </submittedName>
</protein>